<sequence length="307" mass="33964">MVGGGGSRRDEASFAINNSNVFAALETLRKKKSDKDKASRSSSKVTSKTVLKDPEPAPVFWAPTPLNNKSWADVDDDDDDDYYVTAEPLQSAWAEAPQSKEQYSIVDEDTVSEEDLLDEDDEDIEEKHDHEMEVPVLPEPVAQKPAGTSMATKETERQLSKKERKKKELAELEALLADFAVKDNDQDESGGKKEELNGEVEKKDIVPGESKNAKKKKKKSTSKEAKEHVPSGPNAETSAEPVEEEDVTSSIDVKDRLKKMASVKKKKSSKEMDVAARAASHEAAARSAKLAAAKRKEKNHYNQQPLR</sequence>
<comment type="caution">
    <text evidence="2">The sequence shown here is derived from an EMBL/GenBank/DDBJ whole genome shotgun (WGS) entry which is preliminary data.</text>
</comment>
<accession>A0AAN7LJR1</accession>
<feature type="region of interest" description="Disordered" evidence="1">
    <location>
        <begin position="30"/>
        <end position="166"/>
    </location>
</feature>
<evidence type="ECO:0000313" key="3">
    <source>
        <dbReference type="Proteomes" id="UP001346149"/>
    </source>
</evidence>
<dbReference type="EMBL" id="JAXQNO010000012">
    <property type="protein sequence ID" value="KAK4786690.1"/>
    <property type="molecule type" value="Genomic_DNA"/>
</dbReference>
<feature type="compositionally biased region" description="Basic residues" evidence="1">
    <location>
        <begin position="256"/>
        <end position="268"/>
    </location>
</feature>
<feature type="compositionally biased region" description="Basic and acidic residues" evidence="1">
    <location>
        <begin position="153"/>
        <end position="166"/>
    </location>
</feature>
<feature type="compositionally biased region" description="Acidic residues" evidence="1">
    <location>
        <begin position="106"/>
        <end position="124"/>
    </location>
</feature>
<dbReference type="Proteomes" id="UP001346149">
    <property type="component" value="Unassembled WGS sequence"/>
</dbReference>
<gene>
    <name evidence="2" type="ORF">SAY86_010523</name>
</gene>
<organism evidence="2 3">
    <name type="scientific">Trapa natans</name>
    <name type="common">Water chestnut</name>
    <dbReference type="NCBI Taxonomy" id="22666"/>
    <lineage>
        <taxon>Eukaryota</taxon>
        <taxon>Viridiplantae</taxon>
        <taxon>Streptophyta</taxon>
        <taxon>Embryophyta</taxon>
        <taxon>Tracheophyta</taxon>
        <taxon>Spermatophyta</taxon>
        <taxon>Magnoliopsida</taxon>
        <taxon>eudicotyledons</taxon>
        <taxon>Gunneridae</taxon>
        <taxon>Pentapetalae</taxon>
        <taxon>rosids</taxon>
        <taxon>malvids</taxon>
        <taxon>Myrtales</taxon>
        <taxon>Lythraceae</taxon>
        <taxon>Trapa</taxon>
    </lineage>
</organism>
<dbReference type="PANTHER" id="PTHR31365:SF15">
    <property type="entry name" value="EXPRESSED PROTEIN"/>
    <property type="match status" value="1"/>
</dbReference>
<evidence type="ECO:0000256" key="1">
    <source>
        <dbReference type="SAM" id="MobiDB-lite"/>
    </source>
</evidence>
<protein>
    <submittedName>
        <fullName evidence="2">Uncharacterized protein</fullName>
    </submittedName>
</protein>
<dbReference type="PANTHER" id="PTHR31365">
    <property type="entry name" value="EXPRESSED PROTEIN"/>
    <property type="match status" value="1"/>
</dbReference>
<feature type="compositionally biased region" description="Basic and acidic residues" evidence="1">
    <location>
        <begin position="269"/>
        <end position="284"/>
    </location>
</feature>
<feature type="region of interest" description="Disordered" evidence="1">
    <location>
        <begin position="178"/>
        <end position="307"/>
    </location>
</feature>
<feature type="compositionally biased region" description="Acidic residues" evidence="1">
    <location>
        <begin position="73"/>
        <end position="82"/>
    </location>
</feature>
<dbReference type="AlphaFoldDB" id="A0AAN7LJR1"/>
<feature type="compositionally biased region" description="Low complexity" evidence="1">
    <location>
        <begin position="40"/>
        <end position="49"/>
    </location>
</feature>
<keyword evidence="3" id="KW-1185">Reference proteome</keyword>
<reference evidence="2 3" key="1">
    <citation type="journal article" date="2023" name="Hortic Res">
        <title>Pangenome of water caltrop reveals structural variations and asymmetric subgenome divergence after allopolyploidization.</title>
        <authorList>
            <person name="Zhang X."/>
            <person name="Chen Y."/>
            <person name="Wang L."/>
            <person name="Yuan Y."/>
            <person name="Fang M."/>
            <person name="Shi L."/>
            <person name="Lu R."/>
            <person name="Comes H.P."/>
            <person name="Ma Y."/>
            <person name="Chen Y."/>
            <person name="Huang G."/>
            <person name="Zhou Y."/>
            <person name="Zheng Z."/>
            <person name="Qiu Y."/>
        </authorList>
    </citation>
    <scope>NUCLEOTIDE SEQUENCE [LARGE SCALE GENOMIC DNA]</scope>
    <source>
        <strain evidence="2">F231</strain>
    </source>
</reference>
<evidence type="ECO:0000313" key="2">
    <source>
        <dbReference type="EMBL" id="KAK4786690.1"/>
    </source>
</evidence>
<feature type="compositionally biased region" description="Basic and acidic residues" evidence="1">
    <location>
        <begin position="180"/>
        <end position="206"/>
    </location>
</feature>
<name>A0AAN7LJR1_TRANT</name>
<proteinExistence type="predicted"/>